<name>A0A133S2C6_9FIRM</name>
<feature type="compositionally biased region" description="Low complexity" evidence="1">
    <location>
        <begin position="175"/>
        <end position="186"/>
    </location>
</feature>
<dbReference type="RefSeq" id="WP_060807823.1">
    <property type="nucleotide sequence ID" value="NZ_JAWQCS010000009.1"/>
</dbReference>
<feature type="transmembrane region" description="Helical" evidence="2">
    <location>
        <begin position="9"/>
        <end position="28"/>
    </location>
</feature>
<sequence>MYKPSKKTIYLTGAFAAVAGLVGVYSYWNDISYAVCDKVYPEANEGEVRLKDSQGNRYSLLNHGDGKETALYDDNRSVTFHRDNSGNLVWDAGLASLLPTIAAGYYMFHGFNPPTARMDGRTMTYRAVSPLKPYEQPNEYTSSGSTIHGYGGGRSFRSYENSRSKKASSIGQKSGFGSAGARSSAS</sequence>
<dbReference type="PATRIC" id="fig|39777.7.peg.1565"/>
<evidence type="ECO:0000313" key="3">
    <source>
        <dbReference type="EMBL" id="KXA62570.1"/>
    </source>
</evidence>
<organism evidence="3">
    <name type="scientific">Veillonella atypica</name>
    <dbReference type="NCBI Taxonomy" id="39777"/>
    <lineage>
        <taxon>Bacteria</taxon>
        <taxon>Bacillati</taxon>
        <taxon>Bacillota</taxon>
        <taxon>Negativicutes</taxon>
        <taxon>Veillonellales</taxon>
        <taxon>Veillonellaceae</taxon>
        <taxon>Veillonella</taxon>
    </lineage>
</organism>
<accession>A0A133S2C6</accession>
<comment type="caution">
    <text evidence="3">The sequence shown here is derived from an EMBL/GenBank/DDBJ whole genome shotgun (WGS) entry which is preliminary data.</text>
</comment>
<dbReference type="STRING" id="39777.B7L28_00280"/>
<gene>
    <name evidence="3" type="ORF">HMPREF3233_01599</name>
</gene>
<dbReference type="AlphaFoldDB" id="A0A133S2C6"/>
<proteinExistence type="predicted"/>
<protein>
    <submittedName>
        <fullName evidence="3">Uncharacterized protein</fullName>
    </submittedName>
</protein>
<keyword evidence="2" id="KW-1133">Transmembrane helix</keyword>
<evidence type="ECO:0000313" key="4">
    <source>
        <dbReference type="Proteomes" id="UP000070226"/>
    </source>
</evidence>
<reference evidence="3 4" key="1">
    <citation type="submission" date="2016-01" db="EMBL/GenBank/DDBJ databases">
        <authorList>
            <person name="Oliw E.H."/>
        </authorList>
    </citation>
    <scope>NUCLEOTIDE SEQUENCE [LARGE SCALE GENOMIC DNA]</scope>
    <source>
        <strain evidence="3 4">CMW7756B</strain>
    </source>
</reference>
<evidence type="ECO:0000256" key="2">
    <source>
        <dbReference type="SAM" id="Phobius"/>
    </source>
</evidence>
<feature type="transmembrane region" description="Helical" evidence="2">
    <location>
        <begin position="88"/>
        <end position="108"/>
    </location>
</feature>
<keyword evidence="2" id="KW-0472">Membrane</keyword>
<evidence type="ECO:0000256" key="1">
    <source>
        <dbReference type="SAM" id="MobiDB-lite"/>
    </source>
</evidence>
<feature type="region of interest" description="Disordered" evidence="1">
    <location>
        <begin position="134"/>
        <end position="186"/>
    </location>
</feature>
<keyword evidence="2" id="KW-0812">Transmembrane</keyword>
<dbReference type="EMBL" id="LRQT01000088">
    <property type="protein sequence ID" value="KXA62570.1"/>
    <property type="molecule type" value="Genomic_DNA"/>
</dbReference>
<dbReference type="Proteomes" id="UP000070226">
    <property type="component" value="Unassembled WGS sequence"/>
</dbReference>